<evidence type="ECO:0000313" key="2">
    <source>
        <dbReference type="EnsemblProtists" id="EOD31357"/>
    </source>
</evidence>
<dbReference type="PaxDb" id="2903-EOD31357"/>
<proteinExistence type="predicted"/>
<organism evidence="2 3">
    <name type="scientific">Emiliania huxleyi (strain CCMP1516)</name>
    <dbReference type="NCBI Taxonomy" id="280463"/>
    <lineage>
        <taxon>Eukaryota</taxon>
        <taxon>Haptista</taxon>
        <taxon>Haptophyta</taxon>
        <taxon>Prymnesiophyceae</taxon>
        <taxon>Isochrysidales</taxon>
        <taxon>Noelaerhabdaceae</taxon>
        <taxon>Emiliania</taxon>
    </lineage>
</organism>
<sequence length="531" mass="59041">MLSLAAVAALSAGKCTKHVVDSERQFAGGDLEAPGVLEEFLSARSRVTPYYKHLIFLSVGDTRDHRRQSKDPALRTISSEFLFNLLANLRALNLGYHGILTTPALCKSLQEERCEFSCAWSTLWHNHPGLARWGLVPGDMFLIWQQQWRYVSAALERGYDVIRADTDVYFAESPYAVLNGPYFKDAAMVVQQDFGGPLGERPSCTRRKDERDDCGVHRGTALLNCGLVYVRSGPGGGAYHALIDQQLMRDTVSALSVPLPDRSKPRDKWLVVAGDKHPTFYAAGTHKCTLAGMLRPVCKKQYKERAKAAHLVQYVAPPPDPTSIGPSVARAERIALAPDWLFGRGCLTHVRSPRVLLEKATPGRAARPARLASTETECLVPPTEYGLTMAAPGPAEHMLVATHAHPPARRRLATRHFVYSMALKRKRSFRSFAWDLADKRPRANYSQGKCWDRSSKGILFGHTFFANTNTKYVLCAMPETDSPACACCAGLNPFQSSKIEMETTEGRPLINRNQLKAMAGCGDYQMFWDRR</sequence>
<reference evidence="2" key="2">
    <citation type="submission" date="2024-10" db="UniProtKB">
        <authorList>
            <consortium name="EnsemblProtists"/>
        </authorList>
    </citation>
    <scope>IDENTIFICATION</scope>
</reference>
<keyword evidence="3" id="KW-1185">Reference proteome</keyword>
<dbReference type="HOGENOM" id="CLU_513339_0_0_1"/>
<dbReference type="EnsemblProtists" id="EOD31357">
    <property type="protein sequence ID" value="EOD31357"/>
    <property type="gene ID" value="EMIHUDRAFT_112845"/>
</dbReference>
<evidence type="ECO:0000313" key="3">
    <source>
        <dbReference type="Proteomes" id="UP000013827"/>
    </source>
</evidence>
<accession>A0A0D3K6H2</accession>
<name>A0A0D3K6H2_EMIH1</name>
<dbReference type="eggNOG" id="ENOG502SP9A">
    <property type="taxonomic scope" value="Eukaryota"/>
</dbReference>
<dbReference type="Proteomes" id="UP000013827">
    <property type="component" value="Unassembled WGS sequence"/>
</dbReference>
<dbReference type="RefSeq" id="XP_005783786.1">
    <property type="nucleotide sequence ID" value="XM_005783729.1"/>
</dbReference>
<feature type="domain" description="Nucleotide-diphospho-sugar transferase" evidence="1">
    <location>
        <begin position="149"/>
        <end position="236"/>
    </location>
</feature>
<dbReference type="InterPro" id="IPR005069">
    <property type="entry name" value="Nucl-diP-sugar_transferase"/>
</dbReference>
<evidence type="ECO:0000259" key="1">
    <source>
        <dbReference type="Pfam" id="PF03407"/>
    </source>
</evidence>
<dbReference type="Pfam" id="PF03407">
    <property type="entry name" value="Nucleotid_trans"/>
    <property type="match status" value="1"/>
</dbReference>
<dbReference type="KEGG" id="ehx:EMIHUDRAFT_112845"/>
<reference evidence="3" key="1">
    <citation type="journal article" date="2013" name="Nature">
        <title>Pan genome of the phytoplankton Emiliania underpins its global distribution.</title>
        <authorList>
            <person name="Read B.A."/>
            <person name="Kegel J."/>
            <person name="Klute M.J."/>
            <person name="Kuo A."/>
            <person name="Lefebvre S.C."/>
            <person name="Maumus F."/>
            <person name="Mayer C."/>
            <person name="Miller J."/>
            <person name="Monier A."/>
            <person name="Salamov A."/>
            <person name="Young J."/>
            <person name="Aguilar M."/>
            <person name="Claverie J.M."/>
            <person name="Frickenhaus S."/>
            <person name="Gonzalez K."/>
            <person name="Herman E.K."/>
            <person name="Lin Y.C."/>
            <person name="Napier J."/>
            <person name="Ogata H."/>
            <person name="Sarno A.F."/>
            <person name="Shmutz J."/>
            <person name="Schroeder D."/>
            <person name="de Vargas C."/>
            <person name="Verret F."/>
            <person name="von Dassow P."/>
            <person name="Valentin K."/>
            <person name="Van de Peer Y."/>
            <person name="Wheeler G."/>
            <person name="Dacks J.B."/>
            <person name="Delwiche C.F."/>
            <person name="Dyhrman S.T."/>
            <person name="Glockner G."/>
            <person name="John U."/>
            <person name="Richards T."/>
            <person name="Worden A.Z."/>
            <person name="Zhang X."/>
            <person name="Grigoriev I.V."/>
            <person name="Allen A.E."/>
            <person name="Bidle K."/>
            <person name="Borodovsky M."/>
            <person name="Bowler C."/>
            <person name="Brownlee C."/>
            <person name="Cock J.M."/>
            <person name="Elias M."/>
            <person name="Gladyshev V.N."/>
            <person name="Groth M."/>
            <person name="Guda C."/>
            <person name="Hadaegh A."/>
            <person name="Iglesias-Rodriguez M.D."/>
            <person name="Jenkins J."/>
            <person name="Jones B.M."/>
            <person name="Lawson T."/>
            <person name="Leese F."/>
            <person name="Lindquist E."/>
            <person name="Lobanov A."/>
            <person name="Lomsadze A."/>
            <person name="Malik S.B."/>
            <person name="Marsh M.E."/>
            <person name="Mackinder L."/>
            <person name="Mock T."/>
            <person name="Mueller-Roeber B."/>
            <person name="Pagarete A."/>
            <person name="Parker M."/>
            <person name="Probert I."/>
            <person name="Quesneville H."/>
            <person name="Raines C."/>
            <person name="Rensing S.A."/>
            <person name="Riano-Pachon D.M."/>
            <person name="Richier S."/>
            <person name="Rokitta S."/>
            <person name="Shiraiwa Y."/>
            <person name="Soanes D.M."/>
            <person name="van der Giezen M."/>
            <person name="Wahlund T.M."/>
            <person name="Williams B."/>
            <person name="Wilson W."/>
            <person name="Wolfe G."/>
            <person name="Wurch L.L."/>
        </authorList>
    </citation>
    <scope>NUCLEOTIDE SEQUENCE</scope>
</reference>
<dbReference type="GeneID" id="17276630"/>
<dbReference type="AlphaFoldDB" id="A0A0D3K6H2"/>
<protein>
    <recommendedName>
        <fullName evidence="1">Nucleotide-diphospho-sugar transferase domain-containing protein</fullName>
    </recommendedName>
</protein>